<protein>
    <submittedName>
        <fullName evidence="2">Uncharacterized protein</fullName>
    </submittedName>
</protein>
<proteinExistence type="predicted"/>
<dbReference type="AlphaFoldDB" id="A0A0H5RFT0"/>
<organism evidence="2">
    <name type="scientific">Spongospora subterranea</name>
    <dbReference type="NCBI Taxonomy" id="70186"/>
    <lineage>
        <taxon>Eukaryota</taxon>
        <taxon>Sar</taxon>
        <taxon>Rhizaria</taxon>
        <taxon>Endomyxa</taxon>
        <taxon>Phytomyxea</taxon>
        <taxon>Plasmodiophorida</taxon>
        <taxon>Plasmodiophoridae</taxon>
        <taxon>Spongospora</taxon>
    </lineage>
</organism>
<evidence type="ECO:0000256" key="1">
    <source>
        <dbReference type="SAM" id="MobiDB-lite"/>
    </source>
</evidence>
<sequence>NLFPVGVFNVSIIVEQKQYVNVLVITERRVYILYIKSGPLIHEQKVLQQISDQIACCRRGSPWPPIMSQNFRRFALKKNLSDTLAIERLGNAVVKSPNELNETNSKQNPDRPEGYYSNSTA</sequence>
<accession>A0A0H5RFT0</accession>
<evidence type="ECO:0000313" key="2">
    <source>
        <dbReference type="EMBL" id="CRZ12586.1"/>
    </source>
</evidence>
<feature type="region of interest" description="Disordered" evidence="1">
    <location>
        <begin position="97"/>
        <end position="121"/>
    </location>
</feature>
<feature type="non-terminal residue" evidence="2">
    <location>
        <position position="1"/>
    </location>
</feature>
<reference evidence="2" key="1">
    <citation type="submission" date="2015-04" db="EMBL/GenBank/DDBJ databases">
        <title>The genome sequence of the plant pathogenic Rhizarian Plasmodiophora brassicae reveals insights in its biotrophic life cycle and the origin of chitin synthesis.</title>
        <authorList>
            <person name="Schwelm A."/>
            <person name="Fogelqvist J."/>
            <person name="Knaust A."/>
            <person name="Julke S."/>
            <person name="Lilja T."/>
            <person name="Dhandapani V."/>
            <person name="Bonilla-Rosso G."/>
            <person name="Karlsson M."/>
            <person name="Shevchenko A."/>
            <person name="Choi S.R."/>
            <person name="Kim H.G."/>
            <person name="Park J.Y."/>
            <person name="Lim Y.P."/>
            <person name="Ludwig-Muller J."/>
            <person name="Dixelius C."/>
        </authorList>
    </citation>
    <scope>NUCLEOTIDE SEQUENCE</scope>
    <source>
        <tissue evidence="2">Potato root galls</tissue>
    </source>
</reference>
<feature type="compositionally biased region" description="Polar residues" evidence="1">
    <location>
        <begin position="98"/>
        <end position="107"/>
    </location>
</feature>
<dbReference type="EMBL" id="HACM01012144">
    <property type="protein sequence ID" value="CRZ12586.1"/>
    <property type="molecule type" value="Transcribed_RNA"/>
</dbReference>
<feature type="non-terminal residue" evidence="2">
    <location>
        <position position="121"/>
    </location>
</feature>
<name>A0A0H5RFT0_9EUKA</name>